<dbReference type="EMBL" id="BAABHS010000016">
    <property type="protein sequence ID" value="GAA4974200.1"/>
    <property type="molecule type" value="Genomic_DNA"/>
</dbReference>
<comment type="caution">
    <text evidence="1">The sequence shown here is derived from an EMBL/GenBank/DDBJ whole genome shotgun (WGS) entry which is preliminary data.</text>
</comment>
<accession>A0ABP9HN65</accession>
<protein>
    <submittedName>
        <fullName evidence="1">Uncharacterized protein</fullName>
    </submittedName>
</protein>
<name>A0ABP9HN65_9ACTN</name>
<proteinExistence type="predicted"/>
<dbReference type="Proteomes" id="UP001500466">
    <property type="component" value="Unassembled WGS sequence"/>
</dbReference>
<organism evidence="1 2">
    <name type="scientific">Yinghuangia aomiensis</name>
    <dbReference type="NCBI Taxonomy" id="676205"/>
    <lineage>
        <taxon>Bacteria</taxon>
        <taxon>Bacillati</taxon>
        <taxon>Actinomycetota</taxon>
        <taxon>Actinomycetes</taxon>
        <taxon>Kitasatosporales</taxon>
        <taxon>Streptomycetaceae</taxon>
        <taxon>Yinghuangia</taxon>
    </lineage>
</organism>
<gene>
    <name evidence="1" type="ORF">GCM10023205_45990</name>
</gene>
<evidence type="ECO:0000313" key="1">
    <source>
        <dbReference type="EMBL" id="GAA4974200.1"/>
    </source>
</evidence>
<keyword evidence="2" id="KW-1185">Reference proteome</keyword>
<reference evidence="2" key="1">
    <citation type="journal article" date="2019" name="Int. J. Syst. Evol. Microbiol.">
        <title>The Global Catalogue of Microorganisms (GCM) 10K type strain sequencing project: providing services to taxonomists for standard genome sequencing and annotation.</title>
        <authorList>
            <consortium name="The Broad Institute Genomics Platform"/>
            <consortium name="The Broad Institute Genome Sequencing Center for Infectious Disease"/>
            <person name="Wu L."/>
            <person name="Ma J."/>
        </authorList>
    </citation>
    <scope>NUCLEOTIDE SEQUENCE [LARGE SCALE GENOMIC DNA]</scope>
    <source>
        <strain evidence="2">JCM 17986</strain>
    </source>
</reference>
<dbReference type="RefSeq" id="WP_425585045.1">
    <property type="nucleotide sequence ID" value="NZ_BAABHS010000016.1"/>
</dbReference>
<evidence type="ECO:0000313" key="2">
    <source>
        <dbReference type="Proteomes" id="UP001500466"/>
    </source>
</evidence>
<sequence length="63" mass="7388">MLVVFTPGLHRFDYYRLLERVNRGEATVQDIKDSSQRTARRRTTNHYFASPVWRQAFAGSRAS</sequence>